<reference evidence="1 2" key="1">
    <citation type="submission" date="2022-01" db="EMBL/GenBank/DDBJ databases">
        <title>A high-quality chromosome-level genome assembly of rohu carp, Labeo rohita.</title>
        <authorList>
            <person name="Arick M.A. II"/>
            <person name="Hsu C.-Y."/>
            <person name="Magbanua Z."/>
            <person name="Pechanova O."/>
            <person name="Grover C."/>
            <person name="Miller E."/>
            <person name="Thrash A."/>
            <person name="Ezzel L."/>
            <person name="Alam S."/>
            <person name="Benzie J."/>
            <person name="Hamilton M."/>
            <person name="Karsi A."/>
            <person name="Lawrence M.L."/>
            <person name="Peterson D.G."/>
        </authorList>
    </citation>
    <scope>NUCLEOTIDE SEQUENCE [LARGE SCALE GENOMIC DNA]</scope>
    <source>
        <strain evidence="2">BAU-BD-2019</strain>
        <tissue evidence="1">Blood</tissue>
    </source>
</reference>
<organism evidence="1 2">
    <name type="scientific">Labeo rohita</name>
    <name type="common">Indian major carp</name>
    <name type="synonym">Cyprinus rohita</name>
    <dbReference type="NCBI Taxonomy" id="84645"/>
    <lineage>
        <taxon>Eukaryota</taxon>
        <taxon>Metazoa</taxon>
        <taxon>Chordata</taxon>
        <taxon>Craniata</taxon>
        <taxon>Vertebrata</taxon>
        <taxon>Euteleostomi</taxon>
        <taxon>Actinopterygii</taxon>
        <taxon>Neopterygii</taxon>
        <taxon>Teleostei</taxon>
        <taxon>Ostariophysi</taxon>
        <taxon>Cypriniformes</taxon>
        <taxon>Cyprinidae</taxon>
        <taxon>Labeoninae</taxon>
        <taxon>Labeonini</taxon>
        <taxon>Labeo</taxon>
    </lineage>
</organism>
<dbReference type="PANTHER" id="PTHR33064">
    <property type="entry name" value="POL PROTEIN"/>
    <property type="match status" value="1"/>
</dbReference>
<dbReference type="Gene3D" id="3.30.70.270">
    <property type="match status" value="2"/>
</dbReference>
<evidence type="ECO:0000313" key="2">
    <source>
        <dbReference type="Proteomes" id="UP000830375"/>
    </source>
</evidence>
<protein>
    <submittedName>
        <fullName evidence="1">Mitochondrial protein</fullName>
    </submittedName>
</protein>
<dbReference type="Gene3D" id="3.10.10.10">
    <property type="entry name" value="HIV Type 1 Reverse Transcriptase, subunit A, domain 1"/>
    <property type="match status" value="1"/>
</dbReference>
<comment type="caution">
    <text evidence="1">The sequence shown here is derived from an EMBL/GenBank/DDBJ whole genome shotgun (WGS) entry which is preliminary data.</text>
</comment>
<proteinExistence type="predicted"/>
<dbReference type="InterPro" id="IPR051320">
    <property type="entry name" value="Viral_Replic_Matur_Polypro"/>
</dbReference>
<sequence>MGVLSSGVVRVFFSSLHSGNLNPAQIDSLPAGVVEVPFSLGEGEVQAAVSTQQVQFGKAQQLIKPVDLSVLSELEQSKVISLLTRYQCLRPMRKDLGCTTLISHEIPLTDGVPIRQRYRRLPPAKYDVVKAHIHQLIESQIKESLDALSGARWFSTLDLASGYNQVPVEEKDVRLLSVPLLGFLNSIVCPLGYAMPQVHCPIRSEVKYLGHVISNKGVSTHPEKITAVANWPRPQDVAALRSFLGTTSYYRQFVKNFSVNAASLYGLTGEKGESKDRKGVRRPLSSSWTEACESSFQDLNVRLTTFPVLAYANFSLPFILEVEASQNRKEKF</sequence>
<gene>
    <name evidence="1" type="ORF">H4Q32_000876</name>
</gene>
<dbReference type="SUPFAM" id="SSF56672">
    <property type="entry name" value="DNA/RNA polymerases"/>
    <property type="match status" value="1"/>
</dbReference>
<dbReference type="InterPro" id="IPR043128">
    <property type="entry name" value="Rev_trsase/Diguanyl_cyclase"/>
</dbReference>
<dbReference type="Proteomes" id="UP000830375">
    <property type="component" value="Unassembled WGS sequence"/>
</dbReference>
<dbReference type="PANTHER" id="PTHR33064:SF37">
    <property type="entry name" value="RIBONUCLEASE H"/>
    <property type="match status" value="1"/>
</dbReference>
<dbReference type="InterPro" id="IPR043502">
    <property type="entry name" value="DNA/RNA_pol_sf"/>
</dbReference>
<evidence type="ECO:0000313" key="1">
    <source>
        <dbReference type="EMBL" id="KAI2662109.1"/>
    </source>
</evidence>
<accession>A0ABQ8MGW7</accession>
<dbReference type="EMBL" id="JACTAM010000007">
    <property type="protein sequence ID" value="KAI2662109.1"/>
    <property type="molecule type" value="Genomic_DNA"/>
</dbReference>
<name>A0ABQ8MGW7_LABRO</name>
<keyword evidence="2" id="KW-1185">Reference proteome</keyword>